<gene>
    <name evidence="1" type="ORF">SAMN04488556_1446</name>
</gene>
<keyword evidence="2" id="KW-1185">Reference proteome</keyword>
<dbReference type="EMBL" id="FOZS01000001">
    <property type="protein sequence ID" value="SFS54629.1"/>
    <property type="molecule type" value="Genomic_DNA"/>
</dbReference>
<name>A0A1I6QQH8_9EURY</name>
<proteinExistence type="predicted"/>
<organism evidence="1 2">
    <name type="scientific">Halostagnicola kamekurae</name>
    <dbReference type="NCBI Taxonomy" id="619731"/>
    <lineage>
        <taxon>Archaea</taxon>
        <taxon>Methanobacteriati</taxon>
        <taxon>Methanobacteriota</taxon>
        <taxon>Stenosarchaea group</taxon>
        <taxon>Halobacteria</taxon>
        <taxon>Halobacteriales</taxon>
        <taxon>Natrialbaceae</taxon>
        <taxon>Halostagnicola</taxon>
    </lineage>
</organism>
<evidence type="ECO:0000313" key="1">
    <source>
        <dbReference type="EMBL" id="SFS54629.1"/>
    </source>
</evidence>
<dbReference type="Proteomes" id="UP000199199">
    <property type="component" value="Unassembled WGS sequence"/>
</dbReference>
<dbReference type="AlphaFoldDB" id="A0A1I6QQH8"/>
<evidence type="ECO:0000313" key="2">
    <source>
        <dbReference type="Proteomes" id="UP000199199"/>
    </source>
</evidence>
<reference evidence="2" key="1">
    <citation type="submission" date="2016-10" db="EMBL/GenBank/DDBJ databases">
        <authorList>
            <person name="Varghese N."/>
            <person name="Submissions S."/>
        </authorList>
    </citation>
    <scope>NUCLEOTIDE SEQUENCE [LARGE SCALE GENOMIC DNA]</scope>
    <source>
        <strain evidence="2">DSM 22427</strain>
    </source>
</reference>
<accession>A0A1I6QQH8</accession>
<protein>
    <submittedName>
        <fullName evidence="1">Uncharacterized protein</fullName>
    </submittedName>
</protein>
<sequence length="70" mass="8227">MRWGATGLLWLFLDSLPPYFSPVQQFRSHRTTENNIRPHILYAMLTPTTQELKKHLQLSLREIGTLHVLL</sequence>